<evidence type="ECO:0000313" key="4">
    <source>
        <dbReference type="Proteomes" id="UP000194546"/>
    </source>
</evidence>
<name>A0A242MUC6_CABSO</name>
<reference evidence="3 4" key="1">
    <citation type="submission" date="2017-03" db="EMBL/GenBank/DDBJ databases">
        <title>Genome analysis of strain PAMC 26510.</title>
        <authorList>
            <person name="Oh H.-M."/>
            <person name="Yang J.-A."/>
        </authorList>
    </citation>
    <scope>NUCLEOTIDE SEQUENCE [LARGE SCALE GENOMIC DNA]</scope>
    <source>
        <strain evidence="3 4">PAMC 26510</strain>
    </source>
</reference>
<organism evidence="3 4">
    <name type="scientific">Caballeronia sordidicola</name>
    <name type="common">Burkholderia sordidicola</name>
    <dbReference type="NCBI Taxonomy" id="196367"/>
    <lineage>
        <taxon>Bacteria</taxon>
        <taxon>Pseudomonadati</taxon>
        <taxon>Pseudomonadota</taxon>
        <taxon>Betaproteobacteria</taxon>
        <taxon>Burkholderiales</taxon>
        <taxon>Burkholderiaceae</taxon>
        <taxon>Caballeronia</taxon>
    </lineage>
</organism>
<proteinExistence type="predicted"/>
<dbReference type="Pfam" id="PF20037">
    <property type="entry name" value="DUF6440"/>
    <property type="match status" value="1"/>
</dbReference>
<evidence type="ECO:0000313" key="3">
    <source>
        <dbReference type="EMBL" id="OTP74985.1"/>
    </source>
</evidence>
<evidence type="ECO:0000256" key="1">
    <source>
        <dbReference type="SAM" id="MobiDB-lite"/>
    </source>
</evidence>
<dbReference type="InterPro" id="IPR045515">
    <property type="entry name" value="DUF6440"/>
</dbReference>
<feature type="region of interest" description="Disordered" evidence="1">
    <location>
        <begin position="17"/>
        <end position="39"/>
    </location>
</feature>
<dbReference type="AlphaFoldDB" id="A0A242MUC6"/>
<accession>A0A242MUC6</accession>
<dbReference type="EMBL" id="NBTY01000078">
    <property type="protein sequence ID" value="OTP74985.1"/>
    <property type="molecule type" value="Genomic_DNA"/>
</dbReference>
<sequence length="88" mass="9314">MVLLAASASFAAHAQNTPNVPNVASADSKPASRASFNRFTRETTEDINLQLETDHETGCRYLIAQGQGITPLLKSNGTPDCSAPKLGQ</sequence>
<gene>
    <name evidence="3" type="ORF">PAMC26510_15585</name>
</gene>
<comment type="caution">
    <text evidence="3">The sequence shown here is derived from an EMBL/GenBank/DDBJ whole genome shotgun (WGS) entry which is preliminary data.</text>
</comment>
<dbReference type="Proteomes" id="UP000194546">
    <property type="component" value="Unassembled WGS sequence"/>
</dbReference>
<feature type="domain" description="DUF6440" evidence="2">
    <location>
        <begin position="51"/>
        <end position="79"/>
    </location>
</feature>
<evidence type="ECO:0000259" key="2">
    <source>
        <dbReference type="Pfam" id="PF20037"/>
    </source>
</evidence>
<protein>
    <recommendedName>
        <fullName evidence="2">DUF6440 domain-containing protein</fullName>
    </recommendedName>
</protein>